<evidence type="ECO:0000256" key="1">
    <source>
        <dbReference type="ARBA" id="ARBA00004167"/>
    </source>
</evidence>
<feature type="transmembrane region" description="Helical" evidence="6">
    <location>
        <begin position="64"/>
        <end position="84"/>
    </location>
</feature>
<dbReference type="PANTHER" id="PTHR15296">
    <property type="entry name" value="MEMBRANE-ASSOCIATED PROTEIN MAP17"/>
    <property type="match status" value="1"/>
</dbReference>
<reference evidence="7" key="2">
    <citation type="submission" date="2025-09" db="UniProtKB">
        <authorList>
            <consortium name="Ensembl"/>
        </authorList>
    </citation>
    <scope>IDENTIFICATION</scope>
</reference>
<evidence type="ECO:0000256" key="2">
    <source>
        <dbReference type="ARBA" id="ARBA00022692"/>
    </source>
</evidence>
<evidence type="ECO:0000256" key="4">
    <source>
        <dbReference type="ARBA" id="ARBA00023136"/>
    </source>
</evidence>
<comment type="similarity">
    <text evidence="5">Belongs to the PDZK1-interacting protein 1/SMIM24 family.</text>
</comment>
<dbReference type="PANTHER" id="PTHR15296:SF1">
    <property type="entry name" value="PDZK1 INTERACTING PROTEIN 1"/>
    <property type="match status" value="1"/>
</dbReference>
<dbReference type="AlphaFoldDB" id="A0A3Q3W083"/>
<keyword evidence="3 6" id="KW-1133">Transmembrane helix</keyword>
<evidence type="ECO:0000313" key="7">
    <source>
        <dbReference type="Ensembl" id="ENSMMOP00000009276.1"/>
    </source>
</evidence>
<evidence type="ECO:0000256" key="3">
    <source>
        <dbReference type="ARBA" id="ARBA00022989"/>
    </source>
</evidence>
<reference evidence="7" key="1">
    <citation type="submission" date="2025-08" db="UniProtKB">
        <authorList>
            <consortium name="Ensembl"/>
        </authorList>
    </citation>
    <scope>IDENTIFICATION</scope>
</reference>
<protein>
    <recommendedName>
        <fullName evidence="9">Small integral membrane protein 24</fullName>
    </recommendedName>
</protein>
<accession>A0A3Q3W083</accession>
<dbReference type="InterPro" id="IPR031627">
    <property type="entry name" value="PDZK1IP1/SMIM24"/>
</dbReference>
<evidence type="ECO:0000313" key="8">
    <source>
        <dbReference type="Proteomes" id="UP000261620"/>
    </source>
</evidence>
<keyword evidence="4 6" id="KW-0472">Membrane</keyword>
<name>A0A3Q3W083_MOLML</name>
<dbReference type="Proteomes" id="UP000261620">
    <property type="component" value="Unplaced"/>
</dbReference>
<sequence>MSCNATSHQGASLCTVSPYSSHLSTVWTNCSLDLLSLEVRADRTAPAQHCVCAAGQTERVLPQWLTGITAVAIFLFLAFVTFLVNKAWCGSPSRSVTRTDTCTVPTFKEDLCGDKNRGGRRRQLAERQEEEQAALRRCEEEDQKLFLQVFC</sequence>
<evidence type="ECO:0000256" key="6">
    <source>
        <dbReference type="SAM" id="Phobius"/>
    </source>
</evidence>
<dbReference type="STRING" id="94237.ENSMMOP00000009276"/>
<proteinExistence type="inferred from homology"/>
<evidence type="ECO:0000256" key="5">
    <source>
        <dbReference type="ARBA" id="ARBA00049650"/>
    </source>
</evidence>
<keyword evidence="8" id="KW-1185">Reference proteome</keyword>
<organism evidence="7 8">
    <name type="scientific">Mola mola</name>
    <name type="common">Ocean sunfish</name>
    <name type="synonym">Tetraodon mola</name>
    <dbReference type="NCBI Taxonomy" id="94237"/>
    <lineage>
        <taxon>Eukaryota</taxon>
        <taxon>Metazoa</taxon>
        <taxon>Chordata</taxon>
        <taxon>Craniata</taxon>
        <taxon>Vertebrata</taxon>
        <taxon>Euteleostomi</taxon>
        <taxon>Actinopterygii</taxon>
        <taxon>Neopterygii</taxon>
        <taxon>Teleostei</taxon>
        <taxon>Neoteleostei</taxon>
        <taxon>Acanthomorphata</taxon>
        <taxon>Eupercaria</taxon>
        <taxon>Tetraodontiformes</taxon>
        <taxon>Molidae</taxon>
        <taxon>Mola</taxon>
    </lineage>
</organism>
<evidence type="ECO:0008006" key="9">
    <source>
        <dbReference type="Google" id="ProtNLM"/>
    </source>
</evidence>
<dbReference type="GO" id="GO:0016020">
    <property type="term" value="C:membrane"/>
    <property type="evidence" value="ECO:0007669"/>
    <property type="project" value="UniProtKB-SubCell"/>
</dbReference>
<keyword evidence="2 6" id="KW-0812">Transmembrane</keyword>
<comment type="subcellular location">
    <subcellularLocation>
        <location evidence="1">Membrane</location>
        <topology evidence="1">Single-pass membrane protein</topology>
    </subcellularLocation>
</comment>
<dbReference type="Ensembl" id="ENSMMOT00000009441.1">
    <property type="protein sequence ID" value="ENSMMOP00000009276.1"/>
    <property type="gene ID" value="ENSMMOG00000007183.1"/>
</dbReference>
<dbReference type="Pfam" id="PF15807">
    <property type="entry name" value="MAP17"/>
    <property type="match status" value="1"/>
</dbReference>